<accession>A0A2T5FZW8</accession>
<evidence type="ECO:0000256" key="1">
    <source>
        <dbReference type="SAM" id="Phobius"/>
    </source>
</evidence>
<gene>
    <name evidence="2" type="ORF">CLG96_06550</name>
</gene>
<protein>
    <submittedName>
        <fullName evidence="2">Uncharacterized protein</fullName>
    </submittedName>
</protein>
<dbReference type="Proteomes" id="UP000244162">
    <property type="component" value="Unassembled WGS sequence"/>
</dbReference>
<comment type="caution">
    <text evidence="2">The sequence shown here is derived from an EMBL/GenBank/DDBJ whole genome shotgun (WGS) entry which is preliminary data.</text>
</comment>
<dbReference type="EMBL" id="NWBU01000005">
    <property type="protein sequence ID" value="PTQ12207.1"/>
    <property type="molecule type" value="Genomic_DNA"/>
</dbReference>
<keyword evidence="1" id="KW-0472">Membrane</keyword>
<keyword evidence="1" id="KW-1133">Transmembrane helix</keyword>
<keyword evidence="3" id="KW-1185">Reference proteome</keyword>
<dbReference type="RefSeq" id="WP_107967071.1">
    <property type="nucleotide sequence ID" value="NZ_NWBU01000005.1"/>
</dbReference>
<dbReference type="AlphaFoldDB" id="A0A2T5FZW8"/>
<evidence type="ECO:0000313" key="3">
    <source>
        <dbReference type="Proteomes" id="UP000244162"/>
    </source>
</evidence>
<dbReference type="OrthoDB" id="7356882at2"/>
<keyword evidence="1" id="KW-0812">Transmembrane</keyword>
<feature type="transmembrane region" description="Helical" evidence="1">
    <location>
        <begin position="80"/>
        <end position="99"/>
    </location>
</feature>
<sequence>MLTPIAALLLAYSMTALLALFAAVTLWRPLSVLLGEMCGTEQRSRFWTVWSTAMMVATPMLIVSIGAIATDPVRLVKGTVASALTGILFALIGMGFAVWSRSPRAAA</sequence>
<name>A0A2T5FZW8_9SPHN</name>
<organism evidence="2 3">
    <name type="scientific">Sphingomonas oleivorans</name>
    <dbReference type="NCBI Taxonomy" id="1735121"/>
    <lineage>
        <taxon>Bacteria</taxon>
        <taxon>Pseudomonadati</taxon>
        <taxon>Pseudomonadota</taxon>
        <taxon>Alphaproteobacteria</taxon>
        <taxon>Sphingomonadales</taxon>
        <taxon>Sphingomonadaceae</taxon>
        <taxon>Sphingomonas</taxon>
    </lineage>
</organism>
<evidence type="ECO:0000313" key="2">
    <source>
        <dbReference type="EMBL" id="PTQ12207.1"/>
    </source>
</evidence>
<reference evidence="2 3" key="1">
    <citation type="submission" date="2017-09" db="EMBL/GenBank/DDBJ databases">
        <title>Sphingomonas panjinensis sp.nov., isolated from oil-contaminated soil.</title>
        <authorList>
            <person name="Wang L."/>
            <person name="Chen L."/>
        </authorList>
    </citation>
    <scope>NUCLEOTIDE SEQUENCE [LARGE SCALE GENOMIC DNA]</scope>
    <source>
        <strain evidence="2 3">FW-11</strain>
    </source>
</reference>
<proteinExistence type="predicted"/>
<feature type="transmembrane region" description="Helical" evidence="1">
    <location>
        <begin position="6"/>
        <end position="27"/>
    </location>
</feature>
<feature type="transmembrane region" description="Helical" evidence="1">
    <location>
        <begin position="47"/>
        <end position="68"/>
    </location>
</feature>